<comment type="caution">
    <text evidence="1">The sequence shown here is derived from an EMBL/GenBank/DDBJ whole genome shotgun (WGS) entry which is preliminary data.</text>
</comment>
<proteinExistence type="predicted"/>
<gene>
    <name evidence="1" type="ORF">ACOLOM_LOCUS13416</name>
</gene>
<feature type="non-terminal residue" evidence="1">
    <location>
        <position position="1"/>
    </location>
</feature>
<organism evidence="1 2">
    <name type="scientific">Acaulospora colombiana</name>
    <dbReference type="NCBI Taxonomy" id="27376"/>
    <lineage>
        <taxon>Eukaryota</taxon>
        <taxon>Fungi</taxon>
        <taxon>Fungi incertae sedis</taxon>
        <taxon>Mucoromycota</taxon>
        <taxon>Glomeromycotina</taxon>
        <taxon>Glomeromycetes</taxon>
        <taxon>Diversisporales</taxon>
        <taxon>Acaulosporaceae</taxon>
        <taxon>Acaulospora</taxon>
    </lineage>
</organism>
<evidence type="ECO:0000313" key="2">
    <source>
        <dbReference type="Proteomes" id="UP000789525"/>
    </source>
</evidence>
<reference evidence="1" key="1">
    <citation type="submission" date="2021-06" db="EMBL/GenBank/DDBJ databases">
        <authorList>
            <person name="Kallberg Y."/>
            <person name="Tangrot J."/>
            <person name="Rosling A."/>
        </authorList>
    </citation>
    <scope>NUCLEOTIDE SEQUENCE</scope>
    <source>
        <strain evidence="1">CL356</strain>
    </source>
</reference>
<evidence type="ECO:0000313" key="1">
    <source>
        <dbReference type="EMBL" id="CAG8765221.1"/>
    </source>
</evidence>
<sequence length="52" mass="5428">KAMKTRFEIGPPFSSPPALLAYGQRPVDEGDCSVGASDPYGGRNQPPASYSG</sequence>
<dbReference type="Proteomes" id="UP000789525">
    <property type="component" value="Unassembled WGS sequence"/>
</dbReference>
<dbReference type="EMBL" id="CAJVPT010061357">
    <property type="protein sequence ID" value="CAG8765221.1"/>
    <property type="molecule type" value="Genomic_DNA"/>
</dbReference>
<name>A0ACA9QUU2_9GLOM</name>
<protein>
    <submittedName>
        <fullName evidence="1">14089_t:CDS:1</fullName>
    </submittedName>
</protein>
<accession>A0ACA9QUU2</accession>
<keyword evidence="2" id="KW-1185">Reference proteome</keyword>